<sequence length="130" mass="15334">MFMYWYLYEVCTEVQLLLRVDGWRRVRRQQRRRRASVETGARVAVTKCGDGDDSGRVAMDQQRWRKRVDGDEELEERRGAVTMIRWTWSARCLAEMRHVNERDVEKDATTKGKKDACGAAWRCSSRKCSI</sequence>
<reference evidence="2" key="1">
    <citation type="journal article" date="2009" name="Nature">
        <title>Genome sequence and analysis of the Irish potato famine pathogen Phytophthora infestans.</title>
        <authorList>
            <consortium name="The Broad Institute Genome Sequencing Platform"/>
            <person name="Haas B.J."/>
            <person name="Kamoun S."/>
            <person name="Zody M.C."/>
            <person name="Jiang R.H."/>
            <person name="Handsaker R.E."/>
            <person name="Cano L.M."/>
            <person name="Grabherr M."/>
            <person name="Kodira C.D."/>
            <person name="Raffaele S."/>
            <person name="Torto-Alalibo T."/>
            <person name="Bozkurt T.O."/>
            <person name="Ah-Fong A.M."/>
            <person name="Alvarado L."/>
            <person name="Anderson V.L."/>
            <person name="Armstrong M.R."/>
            <person name="Avrova A."/>
            <person name="Baxter L."/>
            <person name="Beynon J."/>
            <person name="Boevink P.C."/>
            <person name="Bollmann S.R."/>
            <person name="Bos J.I."/>
            <person name="Bulone V."/>
            <person name="Cai G."/>
            <person name="Cakir C."/>
            <person name="Carrington J.C."/>
            <person name="Chawner M."/>
            <person name="Conti L."/>
            <person name="Costanzo S."/>
            <person name="Ewan R."/>
            <person name="Fahlgren N."/>
            <person name="Fischbach M.A."/>
            <person name="Fugelstad J."/>
            <person name="Gilroy E.M."/>
            <person name="Gnerre S."/>
            <person name="Green P.J."/>
            <person name="Grenville-Briggs L.J."/>
            <person name="Griffith J."/>
            <person name="Grunwald N.J."/>
            <person name="Horn K."/>
            <person name="Horner N.R."/>
            <person name="Hu C.H."/>
            <person name="Huitema E."/>
            <person name="Jeong D.H."/>
            <person name="Jones A.M."/>
            <person name="Jones J.D."/>
            <person name="Jones R.W."/>
            <person name="Karlsson E.K."/>
            <person name="Kunjeti S.G."/>
            <person name="Lamour K."/>
            <person name="Liu Z."/>
            <person name="Ma L."/>
            <person name="Maclean D."/>
            <person name="Chibucos M.C."/>
            <person name="McDonald H."/>
            <person name="McWalters J."/>
            <person name="Meijer H.J."/>
            <person name="Morgan W."/>
            <person name="Morris P.F."/>
            <person name="Munro C.A."/>
            <person name="O'Neill K."/>
            <person name="Ospina-Giraldo M."/>
            <person name="Pinzon A."/>
            <person name="Pritchard L."/>
            <person name="Ramsahoye B."/>
            <person name="Ren Q."/>
            <person name="Restrepo S."/>
            <person name="Roy S."/>
            <person name="Sadanandom A."/>
            <person name="Savidor A."/>
            <person name="Schornack S."/>
            <person name="Schwartz D.C."/>
            <person name="Schumann U.D."/>
            <person name="Schwessinger B."/>
            <person name="Seyer L."/>
            <person name="Sharpe T."/>
            <person name="Silvar C."/>
            <person name="Song J."/>
            <person name="Studholme D.J."/>
            <person name="Sykes S."/>
            <person name="Thines M."/>
            <person name="van de Vondervoort P.J."/>
            <person name="Phuntumart V."/>
            <person name="Wawra S."/>
            <person name="Weide R."/>
            <person name="Win J."/>
            <person name="Young C."/>
            <person name="Zhou S."/>
            <person name="Fry W."/>
            <person name="Meyers B.C."/>
            <person name="van West P."/>
            <person name="Ristaino J."/>
            <person name="Govers F."/>
            <person name="Birch P.R."/>
            <person name="Whisson S.C."/>
            <person name="Judelson H.S."/>
            <person name="Nusbaum C."/>
        </authorList>
    </citation>
    <scope>NUCLEOTIDE SEQUENCE [LARGE SCALE GENOMIC DNA]</scope>
    <source>
        <strain evidence="2">T30-4</strain>
    </source>
</reference>
<evidence type="ECO:0000313" key="2">
    <source>
        <dbReference type="Proteomes" id="UP000006643"/>
    </source>
</evidence>
<organism evidence="1 2">
    <name type="scientific">Phytophthora infestans (strain T30-4)</name>
    <name type="common">Potato late blight agent</name>
    <dbReference type="NCBI Taxonomy" id="403677"/>
    <lineage>
        <taxon>Eukaryota</taxon>
        <taxon>Sar</taxon>
        <taxon>Stramenopiles</taxon>
        <taxon>Oomycota</taxon>
        <taxon>Peronosporomycetes</taxon>
        <taxon>Peronosporales</taxon>
        <taxon>Peronosporaceae</taxon>
        <taxon>Phytophthora</taxon>
    </lineage>
</organism>
<protein>
    <submittedName>
        <fullName evidence="1">Uncharacterized protein</fullName>
    </submittedName>
</protein>
<evidence type="ECO:0000313" key="1">
    <source>
        <dbReference type="EMBL" id="EEY62668.1"/>
    </source>
</evidence>
<dbReference type="AlphaFoldDB" id="D0NPV6"/>
<keyword evidence="2" id="KW-1185">Reference proteome</keyword>
<proteinExistence type="predicted"/>
<dbReference type="HOGENOM" id="CLU_1942204_0_0_1"/>
<dbReference type="GeneID" id="9479928"/>
<dbReference type="Proteomes" id="UP000006643">
    <property type="component" value="Unassembled WGS sequence"/>
</dbReference>
<dbReference type="EMBL" id="DS028151">
    <property type="protein sequence ID" value="EEY62668.1"/>
    <property type="molecule type" value="Genomic_DNA"/>
</dbReference>
<dbReference type="InParanoid" id="D0NPV6"/>
<dbReference type="VEuPathDB" id="FungiDB:PITG_14448"/>
<gene>
    <name evidence="1" type="ORF">PITG_14448</name>
</gene>
<dbReference type="KEGG" id="pif:PITG_14448"/>
<dbReference type="RefSeq" id="XP_002898910.1">
    <property type="nucleotide sequence ID" value="XM_002898864.1"/>
</dbReference>
<accession>D0NPV6</accession>
<name>D0NPV6_PHYIT</name>